<evidence type="ECO:0000256" key="2">
    <source>
        <dbReference type="ARBA" id="ARBA00023015"/>
    </source>
</evidence>
<accession>A0A328AQ35</accession>
<comment type="similarity">
    <text evidence="1">Belongs to the LysR transcriptional regulatory family.</text>
</comment>
<organism evidence="6 7">
    <name type="scientific">Phenylobacterium deserti</name>
    <dbReference type="NCBI Taxonomy" id="1914756"/>
    <lineage>
        <taxon>Bacteria</taxon>
        <taxon>Pseudomonadati</taxon>
        <taxon>Pseudomonadota</taxon>
        <taxon>Alphaproteobacteria</taxon>
        <taxon>Caulobacterales</taxon>
        <taxon>Caulobacteraceae</taxon>
        <taxon>Phenylobacterium</taxon>
    </lineage>
</organism>
<dbReference type="InterPro" id="IPR036390">
    <property type="entry name" value="WH_DNA-bd_sf"/>
</dbReference>
<dbReference type="AlphaFoldDB" id="A0A328AQ35"/>
<comment type="caution">
    <text evidence="6">The sequence shown here is derived from an EMBL/GenBank/DDBJ whole genome shotgun (WGS) entry which is preliminary data.</text>
</comment>
<evidence type="ECO:0000256" key="1">
    <source>
        <dbReference type="ARBA" id="ARBA00009437"/>
    </source>
</evidence>
<dbReference type="Gene3D" id="3.40.190.10">
    <property type="entry name" value="Periplasmic binding protein-like II"/>
    <property type="match status" value="2"/>
</dbReference>
<proteinExistence type="inferred from homology"/>
<dbReference type="PANTHER" id="PTHR30537:SF74">
    <property type="entry name" value="HTH-TYPE TRANSCRIPTIONAL REGULATOR TRPI"/>
    <property type="match status" value="1"/>
</dbReference>
<evidence type="ECO:0000256" key="3">
    <source>
        <dbReference type="ARBA" id="ARBA00023125"/>
    </source>
</evidence>
<dbReference type="GO" id="GO:0003700">
    <property type="term" value="F:DNA-binding transcription factor activity"/>
    <property type="evidence" value="ECO:0007669"/>
    <property type="project" value="InterPro"/>
</dbReference>
<dbReference type="Pfam" id="PF00126">
    <property type="entry name" value="HTH_1"/>
    <property type="match status" value="1"/>
</dbReference>
<dbReference type="SUPFAM" id="SSF46785">
    <property type="entry name" value="Winged helix' DNA-binding domain"/>
    <property type="match status" value="1"/>
</dbReference>
<keyword evidence="7" id="KW-1185">Reference proteome</keyword>
<gene>
    <name evidence="6" type="ORF">DJ018_03970</name>
</gene>
<dbReference type="SUPFAM" id="SSF53850">
    <property type="entry name" value="Periplasmic binding protein-like II"/>
    <property type="match status" value="1"/>
</dbReference>
<feature type="domain" description="HTH lysR-type" evidence="5">
    <location>
        <begin position="7"/>
        <end position="64"/>
    </location>
</feature>
<dbReference type="CDD" id="cd08432">
    <property type="entry name" value="PBP2_GcdR_TrpI_HvrB_AmpR_like"/>
    <property type="match status" value="1"/>
</dbReference>
<dbReference type="OrthoDB" id="9793571at2"/>
<keyword evidence="2" id="KW-0805">Transcription regulation</keyword>
<evidence type="ECO:0000313" key="6">
    <source>
        <dbReference type="EMBL" id="RAK57123.1"/>
    </source>
</evidence>
<keyword evidence="4" id="KW-0804">Transcription</keyword>
<sequence>MARRPLPSLTGLRAFEAFARLGSMTGAASELCITHGAVSRQVRALEVRLGVRLVVGPRHDLVLTDAGRQLAAALTPAFDMVAAALPGAGPDRELVVSCLGTLAMKWLIPRLPDFHERHPGVRVRILESHAPVDFSQGGLHAAIRIEHSRPAEGIRSTPFMPLFHGPVLAPSLLAEIGDDLPRLLTLPRLHTETRMEAWEEWAGRAQLVLPPARLERQFEHNSYMLEAAAAGLGVGIAPWAFAAPDVERGRLAAPFGFEPVNARFVFLRPRLADNPTAEAFGAWLQEQGAQTPMPGPPVRLP</sequence>
<dbReference type="PANTHER" id="PTHR30537">
    <property type="entry name" value="HTH-TYPE TRANSCRIPTIONAL REGULATOR"/>
    <property type="match status" value="1"/>
</dbReference>
<dbReference type="GO" id="GO:0043565">
    <property type="term" value="F:sequence-specific DNA binding"/>
    <property type="evidence" value="ECO:0007669"/>
    <property type="project" value="TreeGrafter"/>
</dbReference>
<dbReference type="EMBL" id="QFYR01000001">
    <property type="protein sequence ID" value="RAK57123.1"/>
    <property type="molecule type" value="Genomic_DNA"/>
</dbReference>
<dbReference type="InterPro" id="IPR000847">
    <property type="entry name" value="LysR_HTH_N"/>
</dbReference>
<keyword evidence="3" id="KW-0238">DNA-binding</keyword>
<dbReference type="InterPro" id="IPR005119">
    <property type="entry name" value="LysR_subst-bd"/>
</dbReference>
<evidence type="ECO:0000313" key="7">
    <source>
        <dbReference type="Proteomes" id="UP000249725"/>
    </source>
</evidence>
<dbReference type="InterPro" id="IPR036388">
    <property type="entry name" value="WH-like_DNA-bd_sf"/>
</dbReference>
<dbReference type="PROSITE" id="PS50931">
    <property type="entry name" value="HTH_LYSR"/>
    <property type="match status" value="1"/>
</dbReference>
<protein>
    <submittedName>
        <fullName evidence="6">LysR family transcriptional regulator</fullName>
    </submittedName>
</protein>
<reference evidence="7" key="1">
    <citation type="submission" date="2018-05" db="EMBL/GenBank/DDBJ databases">
        <authorList>
            <person name="Li X."/>
        </authorList>
    </citation>
    <scope>NUCLEOTIDE SEQUENCE [LARGE SCALE GENOMIC DNA]</scope>
    <source>
        <strain evidence="7">YIM 73061</strain>
    </source>
</reference>
<dbReference type="Gene3D" id="1.10.10.10">
    <property type="entry name" value="Winged helix-like DNA-binding domain superfamily/Winged helix DNA-binding domain"/>
    <property type="match status" value="1"/>
</dbReference>
<dbReference type="RefSeq" id="WP_111513575.1">
    <property type="nucleotide sequence ID" value="NZ_QFYR01000001.1"/>
</dbReference>
<dbReference type="GO" id="GO:0006351">
    <property type="term" value="P:DNA-templated transcription"/>
    <property type="evidence" value="ECO:0007669"/>
    <property type="project" value="TreeGrafter"/>
</dbReference>
<dbReference type="Pfam" id="PF03466">
    <property type="entry name" value="LysR_substrate"/>
    <property type="match status" value="1"/>
</dbReference>
<evidence type="ECO:0000256" key="4">
    <source>
        <dbReference type="ARBA" id="ARBA00023163"/>
    </source>
</evidence>
<evidence type="ECO:0000259" key="5">
    <source>
        <dbReference type="PROSITE" id="PS50931"/>
    </source>
</evidence>
<name>A0A328AQ35_9CAUL</name>
<dbReference type="InterPro" id="IPR058163">
    <property type="entry name" value="LysR-type_TF_proteobact-type"/>
</dbReference>
<dbReference type="Proteomes" id="UP000249725">
    <property type="component" value="Unassembled WGS sequence"/>
</dbReference>